<keyword evidence="6" id="KW-0732">Signal</keyword>
<feature type="chain" id="PRO_5045554358" description="FAD/NAD(P)-binding domain-containing protein" evidence="6">
    <location>
        <begin position="26"/>
        <end position="507"/>
    </location>
</feature>
<accession>A0ABR1IPH8</accession>
<keyword evidence="2" id="KW-0285">Flavoprotein</keyword>
<feature type="signal peptide" evidence="6">
    <location>
        <begin position="1"/>
        <end position="25"/>
    </location>
</feature>
<proteinExistence type="inferred from homology"/>
<sequence>MRLTLRLTSVLAAAVFSLTATRTHAQQAQQPFILNNEFPTQGDAFYEFKWPVKKVAIIGAGAGGLISYRTLSQAGYEVLLYERDHHPGGNWHYTEETPPDAPIPNLDPAIADFVPSLPPKGITLPFEEVYDLEDVGREKRAFRAPKPIWRGLRSNAPKVIQQIRELPWPEDLSWDISAIQLQGYLRAFASYHGINANDENPNVFYNTRVELVEKRYDTNTGEHRGWRLTLKEFKQIGSKSVKARWWTEDVDAVVIASGRYNAPNVPGIPGLDEWNAKFPGSVTHSRVYKTPEEYENKTVLIIGAATSGAEISGIINPYAKKVYLSNRGHHDPHYQYPWDIFLTYVPDNVTFVPEIKAFHPANSAKESIIEFVNGTKLTGIDRVISSTGYRYSFPFFPQYHDTSLGDNETASEGPQPLVTDGSHIRSLHLDLVYIEEPTIAFINMNLGIQSFTYSEYQAAALASVWKGQAKIPTQERMWELFEKRLEEFGGAFDKHWLYLGTDGTQGV</sequence>
<dbReference type="SUPFAM" id="SSF51905">
    <property type="entry name" value="FAD/NAD(P)-binding domain"/>
    <property type="match status" value="1"/>
</dbReference>
<evidence type="ECO:0000256" key="4">
    <source>
        <dbReference type="ARBA" id="ARBA00022857"/>
    </source>
</evidence>
<evidence type="ECO:0000313" key="7">
    <source>
        <dbReference type="EMBL" id="KAK7437939.1"/>
    </source>
</evidence>
<dbReference type="InterPro" id="IPR020946">
    <property type="entry name" value="Flavin_mOase-like"/>
</dbReference>
<dbReference type="PIRSF" id="PIRSF000332">
    <property type="entry name" value="FMO"/>
    <property type="match status" value="1"/>
</dbReference>
<keyword evidence="5" id="KW-0560">Oxidoreductase</keyword>
<evidence type="ECO:0000256" key="3">
    <source>
        <dbReference type="ARBA" id="ARBA00022827"/>
    </source>
</evidence>
<dbReference type="Pfam" id="PF00743">
    <property type="entry name" value="FMO-like"/>
    <property type="match status" value="2"/>
</dbReference>
<evidence type="ECO:0000256" key="6">
    <source>
        <dbReference type="SAM" id="SignalP"/>
    </source>
</evidence>
<dbReference type="Proteomes" id="UP001498398">
    <property type="component" value="Unassembled WGS sequence"/>
</dbReference>
<keyword evidence="8" id="KW-1185">Reference proteome</keyword>
<keyword evidence="3" id="KW-0274">FAD</keyword>
<reference evidence="7 8" key="1">
    <citation type="submission" date="2024-01" db="EMBL/GenBank/DDBJ databases">
        <title>A draft genome for the cacao thread blight pathogen Marasmiellus scandens.</title>
        <authorList>
            <person name="Baruah I.K."/>
            <person name="Leung J."/>
            <person name="Bukari Y."/>
            <person name="Amoako-Attah I."/>
            <person name="Meinhardt L.W."/>
            <person name="Bailey B.A."/>
            <person name="Cohen S.P."/>
        </authorList>
    </citation>
    <scope>NUCLEOTIDE SEQUENCE [LARGE SCALE GENOMIC DNA]</scope>
    <source>
        <strain evidence="7 8">GH-19</strain>
    </source>
</reference>
<organism evidence="7 8">
    <name type="scientific">Marasmiellus scandens</name>
    <dbReference type="NCBI Taxonomy" id="2682957"/>
    <lineage>
        <taxon>Eukaryota</taxon>
        <taxon>Fungi</taxon>
        <taxon>Dikarya</taxon>
        <taxon>Basidiomycota</taxon>
        <taxon>Agaricomycotina</taxon>
        <taxon>Agaricomycetes</taxon>
        <taxon>Agaricomycetidae</taxon>
        <taxon>Agaricales</taxon>
        <taxon>Marasmiineae</taxon>
        <taxon>Omphalotaceae</taxon>
        <taxon>Marasmiellus</taxon>
    </lineage>
</organism>
<dbReference type="InterPro" id="IPR000960">
    <property type="entry name" value="Flavin_mOase"/>
</dbReference>
<evidence type="ECO:0000256" key="1">
    <source>
        <dbReference type="ARBA" id="ARBA00009183"/>
    </source>
</evidence>
<dbReference type="Pfam" id="PF13450">
    <property type="entry name" value="NAD_binding_8"/>
    <property type="match status" value="1"/>
</dbReference>
<comment type="caution">
    <text evidence="7">The sequence shown here is derived from an EMBL/GenBank/DDBJ whole genome shotgun (WGS) entry which is preliminary data.</text>
</comment>
<dbReference type="Gene3D" id="3.50.50.60">
    <property type="entry name" value="FAD/NAD(P)-binding domain"/>
    <property type="match status" value="2"/>
</dbReference>
<gene>
    <name evidence="7" type="ORF">VKT23_018374</name>
</gene>
<dbReference type="InterPro" id="IPR050346">
    <property type="entry name" value="FMO-like"/>
</dbReference>
<evidence type="ECO:0000256" key="2">
    <source>
        <dbReference type="ARBA" id="ARBA00022630"/>
    </source>
</evidence>
<protein>
    <recommendedName>
        <fullName evidence="9">FAD/NAD(P)-binding domain-containing protein</fullName>
    </recommendedName>
</protein>
<dbReference type="PANTHER" id="PTHR23023">
    <property type="entry name" value="DIMETHYLANILINE MONOOXYGENASE"/>
    <property type="match status" value="1"/>
</dbReference>
<comment type="similarity">
    <text evidence="1">Belongs to the FMO family.</text>
</comment>
<evidence type="ECO:0008006" key="9">
    <source>
        <dbReference type="Google" id="ProtNLM"/>
    </source>
</evidence>
<evidence type="ECO:0000313" key="8">
    <source>
        <dbReference type="Proteomes" id="UP001498398"/>
    </source>
</evidence>
<dbReference type="EMBL" id="JBANRG010000082">
    <property type="protein sequence ID" value="KAK7437939.1"/>
    <property type="molecule type" value="Genomic_DNA"/>
</dbReference>
<evidence type="ECO:0000256" key="5">
    <source>
        <dbReference type="ARBA" id="ARBA00023002"/>
    </source>
</evidence>
<dbReference type="InterPro" id="IPR036188">
    <property type="entry name" value="FAD/NAD-bd_sf"/>
</dbReference>
<keyword evidence="4" id="KW-0521">NADP</keyword>
<name>A0ABR1IPH8_9AGAR</name>